<feature type="transmembrane region" description="Helical" evidence="1">
    <location>
        <begin position="304"/>
        <end position="323"/>
    </location>
</feature>
<dbReference type="EMBL" id="MUHA01000030">
    <property type="protein sequence ID" value="OXA95715.1"/>
    <property type="molecule type" value="Genomic_DNA"/>
</dbReference>
<sequence length="332" mass="38311">MTQFDEQATQGLYEKNLITENQFQEINKYRSLNIFSLNAELKLLLYFSVLLFTSGVGILIYNNSDTIGHISLLSILLVIIAGCFYYCFKNSKGFQKTETTFDNPVLEYLVLLANILTCIFIGYLQFQYKPFGEHYGLATLVPTIVSFVCAYYFDNKSVLTIAVTGLAAYVGLSVTPQDIFNENNNFYDNQNLSYSAIMLGVLLILWTIYSFRINLKTHFSIIFQTFALHIIAIASISNLVNHEFFWMIFACILAASSYYFYKVSHDLKAMSLYVFMIIYAYIGLNIVLFRIFEHIDFSDIWELFIFLLPAYFIGSIVLFIKLIKNFHKKIAE</sequence>
<feature type="domain" description="DUF2157" evidence="2">
    <location>
        <begin position="12"/>
        <end position="158"/>
    </location>
</feature>
<comment type="caution">
    <text evidence="3">The sequence shown here is derived from an EMBL/GenBank/DDBJ whole genome shotgun (WGS) entry which is preliminary data.</text>
</comment>
<evidence type="ECO:0000313" key="3">
    <source>
        <dbReference type="EMBL" id="OXA95715.1"/>
    </source>
</evidence>
<feature type="transmembrane region" description="Helical" evidence="1">
    <location>
        <begin position="192"/>
        <end position="209"/>
    </location>
</feature>
<feature type="transmembrane region" description="Helical" evidence="1">
    <location>
        <begin position="43"/>
        <end position="61"/>
    </location>
</feature>
<feature type="transmembrane region" description="Helical" evidence="1">
    <location>
        <begin position="134"/>
        <end position="153"/>
    </location>
</feature>
<keyword evidence="1" id="KW-0472">Membrane</keyword>
<dbReference type="Pfam" id="PF09925">
    <property type="entry name" value="DUF2157"/>
    <property type="match status" value="1"/>
</dbReference>
<feature type="transmembrane region" description="Helical" evidence="1">
    <location>
        <begin position="221"/>
        <end position="238"/>
    </location>
</feature>
<evidence type="ECO:0000313" key="4">
    <source>
        <dbReference type="Proteomes" id="UP000198336"/>
    </source>
</evidence>
<feature type="transmembrane region" description="Helical" evidence="1">
    <location>
        <begin position="108"/>
        <end position="128"/>
    </location>
</feature>
<dbReference type="RefSeq" id="WP_089055809.1">
    <property type="nucleotide sequence ID" value="NZ_MUHA01000030.1"/>
</dbReference>
<reference evidence="3 4" key="1">
    <citation type="submission" date="2016-11" db="EMBL/GenBank/DDBJ databases">
        <title>Whole genomes of Flavobacteriaceae.</title>
        <authorList>
            <person name="Stine C."/>
            <person name="Li C."/>
            <person name="Tadesse D."/>
        </authorList>
    </citation>
    <scope>NUCLEOTIDE SEQUENCE [LARGE SCALE GENOMIC DNA]</scope>
    <source>
        <strain evidence="3 4">CCUG 59446</strain>
    </source>
</reference>
<accession>A0A226HNE9</accession>
<name>A0A226HNE9_9FLAO</name>
<protein>
    <submittedName>
        <fullName evidence="3">DUF2157 domain-containing protein</fullName>
    </submittedName>
</protein>
<dbReference type="InterPro" id="IPR018677">
    <property type="entry name" value="DUF2157"/>
</dbReference>
<keyword evidence="4" id="KW-1185">Reference proteome</keyword>
<feature type="transmembrane region" description="Helical" evidence="1">
    <location>
        <begin position="273"/>
        <end position="292"/>
    </location>
</feature>
<evidence type="ECO:0000259" key="2">
    <source>
        <dbReference type="Pfam" id="PF09925"/>
    </source>
</evidence>
<proteinExistence type="predicted"/>
<dbReference type="Proteomes" id="UP000198336">
    <property type="component" value="Unassembled WGS sequence"/>
</dbReference>
<dbReference type="AlphaFoldDB" id="A0A226HNE9"/>
<keyword evidence="1" id="KW-1133">Transmembrane helix</keyword>
<feature type="transmembrane region" description="Helical" evidence="1">
    <location>
        <begin position="67"/>
        <end position="88"/>
    </location>
</feature>
<feature type="transmembrane region" description="Helical" evidence="1">
    <location>
        <begin position="244"/>
        <end position="261"/>
    </location>
</feature>
<organism evidence="3 4">
    <name type="scientific">Flavobacterium oncorhynchi</name>
    <dbReference type="NCBI Taxonomy" id="728056"/>
    <lineage>
        <taxon>Bacteria</taxon>
        <taxon>Pseudomonadati</taxon>
        <taxon>Bacteroidota</taxon>
        <taxon>Flavobacteriia</taxon>
        <taxon>Flavobacteriales</taxon>
        <taxon>Flavobacteriaceae</taxon>
        <taxon>Flavobacterium</taxon>
    </lineage>
</organism>
<keyword evidence="1" id="KW-0812">Transmembrane</keyword>
<feature type="transmembrane region" description="Helical" evidence="1">
    <location>
        <begin position="158"/>
        <end position="180"/>
    </location>
</feature>
<evidence type="ECO:0000256" key="1">
    <source>
        <dbReference type="SAM" id="Phobius"/>
    </source>
</evidence>
<gene>
    <name evidence="3" type="ORF">B0A75_18790</name>
</gene>